<comment type="caution">
    <text evidence="3">The sequence shown here is derived from an EMBL/GenBank/DDBJ whole genome shotgun (WGS) entry which is preliminary data.</text>
</comment>
<keyword evidence="1" id="KW-0393">Immunoglobulin domain</keyword>
<evidence type="ECO:0000256" key="1">
    <source>
        <dbReference type="ARBA" id="ARBA00023319"/>
    </source>
</evidence>
<dbReference type="InterPro" id="IPR013098">
    <property type="entry name" value="Ig_I-set"/>
</dbReference>
<evidence type="ECO:0000259" key="2">
    <source>
        <dbReference type="PROSITE" id="PS50835"/>
    </source>
</evidence>
<sequence>VSGRPTPIITWSKQGVDLVSRAIIDTTDSYSLLIVDKVNRYDAGKYVIEAE</sequence>
<reference evidence="3 4" key="1">
    <citation type="submission" date="2019-09" db="EMBL/GenBank/DDBJ databases">
        <title>Bird 10,000 Genomes (B10K) Project - Family phase.</title>
        <authorList>
            <person name="Zhang G."/>
        </authorList>
    </citation>
    <scope>NUCLEOTIDE SEQUENCE [LARGE SCALE GENOMIC DNA]</scope>
    <source>
        <strain evidence="3">B10K-DU-011-20</strain>
        <tissue evidence="3">Muscle</tissue>
    </source>
</reference>
<accession>A0A7L0F905</accession>
<evidence type="ECO:0000313" key="4">
    <source>
        <dbReference type="Proteomes" id="UP000526942"/>
    </source>
</evidence>
<dbReference type="PANTHER" id="PTHR14340">
    <property type="entry name" value="MICROFIBRIL-ASSOCIATED GLYCOPROTEIN 3"/>
    <property type="match status" value="1"/>
</dbReference>
<dbReference type="PROSITE" id="PS50835">
    <property type="entry name" value="IG_LIKE"/>
    <property type="match status" value="1"/>
</dbReference>
<evidence type="ECO:0000313" key="3">
    <source>
        <dbReference type="EMBL" id="NXJ91638.1"/>
    </source>
</evidence>
<dbReference type="Gene3D" id="2.60.40.10">
    <property type="entry name" value="Immunoglobulins"/>
    <property type="match status" value="1"/>
</dbReference>
<proteinExistence type="predicted"/>
<keyword evidence="4" id="KW-1185">Reference proteome</keyword>
<gene>
    <name evidence="3" type="primary">Ttn_6</name>
    <name evidence="3" type="ORF">CORCON_R06351</name>
</gene>
<dbReference type="AlphaFoldDB" id="A0A7L0F905"/>
<dbReference type="Pfam" id="PF07679">
    <property type="entry name" value="I-set"/>
    <property type="match status" value="1"/>
</dbReference>
<dbReference type="SUPFAM" id="SSF48726">
    <property type="entry name" value="Immunoglobulin"/>
    <property type="match status" value="1"/>
</dbReference>
<feature type="domain" description="Ig-like" evidence="2">
    <location>
        <begin position="1"/>
        <end position="51"/>
    </location>
</feature>
<protein>
    <submittedName>
        <fullName evidence="3">TITIN protein</fullName>
    </submittedName>
</protein>
<dbReference type="EMBL" id="VXAM01000180">
    <property type="protein sequence ID" value="NXJ91638.1"/>
    <property type="molecule type" value="Genomic_DNA"/>
</dbReference>
<feature type="non-terminal residue" evidence="3">
    <location>
        <position position="51"/>
    </location>
</feature>
<dbReference type="PANTHER" id="PTHR14340:SF9">
    <property type="entry name" value="FIBRONECTIN TYPE-III DOMAIN-CONTAINING PROTEIN"/>
    <property type="match status" value="1"/>
</dbReference>
<organism evidence="3 4">
    <name type="scientific">Corythaixoides concolor</name>
    <name type="common">Grey go-away-bird</name>
    <dbReference type="NCBI Taxonomy" id="103956"/>
    <lineage>
        <taxon>Eukaryota</taxon>
        <taxon>Metazoa</taxon>
        <taxon>Chordata</taxon>
        <taxon>Craniata</taxon>
        <taxon>Vertebrata</taxon>
        <taxon>Euteleostomi</taxon>
        <taxon>Archelosauria</taxon>
        <taxon>Archosauria</taxon>
        <taxon>Dinosauria</taxon>
        <taxon>Saurischia</taxon>
        <taxon>Theropoda</taxon>
        <taxon>Coelurosauria</taxon>
        <taxon>Aves</taxon>
        <taxon>Neognathae</taxon>
        <taxon>Neoaves</taxon>
        <taxon>Otidimorphae</taxon>
        <taxon>Musophagiformes</taxon>
        <taxon>Musophagidae</taxon>
        <taxon>Corythaixoides</taxon>
    </lineage>
</organism>
<dbReference type="InterPro" id="IPR013783">
    <property type="entry name" value="Ig-like_fold"/>
</dbReference>
<dbReference type="InterPro" id="IPR007110">
    <property type="entry name" value="Ig-like_dom"/>
</dbReference>
<dbReference type="Proteomes" id="UP000526942">
    <property type="component" value="Unassembled WGS sequence"/>
</dbReference>
<dbReference type="OrthoDB" id="9448246at2759"/>
<name>A0A7L0F905_CORCN</name>
<feature type="non-terminal residue" evidence="3">
    <location>
        <position position="1"/>
    </location>
</feature>
<dbReference type="InterPro" id="IPR036179">
    <property type="entry name" value="Ig-like_dom_sf"/>
</dbReference>